<reference evidence="5" key="1">
    <citation type="submission" date="2017-02" db="UniProtKB">
        <authorList>
            <consortium name="WormBaseParasite"/>
        </authorList>
    </citation>
    <scope>IDENTIFICATION</scope>
</reference>
<name>A0A0N4WG77_HAEPC</name>
<dbReference type="AlphaFoldDB" id="A0A0N4WG77"/>
<evidence type="ECO:0000256" key="1">
    <source>
        <dbReference type="SAM" id="MobiDB-lite"/>
    </source>
</evidence>
<keyword evidence="4" id="KW-1185">Reference proteome</keyword>
<dbReference type="InterPro" id="IPR050235">
    <property type="entry name" value="CK1_Ser-Thr_kinase"/>
</dbReference>
<dbReference type="Gene3D" id="1.10.510.10">
    <property type="entry name" value="Transferase(Phosphotransferase) domain 1"/>
    <property type="match status" value="1"/>
</dbReference>
<dbReference type="GO" id="GO:0004672">
    <property type="term" value="F:protein kinase activity"/>
    <property type="evidence" value="ECO:0007669"/>
    <property type="project" value="InterPro"/>
</dbReference>
<organism evidence="5">
    <name type="scientific">Haemonchus placei</name>
    <name type="common">Barber's pole worm</name>
    <dbReference type="NCBI Taxonomy" id="6290"/>
    <lineage>
        <taxon>Eukaryota</taxon>
        <taxon>Metazoa</taxon>
        <taxon>Ecdysozoa</taxon>
        <taxon>Nematoda</taxon>
        <taxon>Chromadorea</taxon>
        <taxon>Rhabditida</taxon>
        <taxon>Rhabditina</taxon>
        <taxon>Rhabditomorpha</taxon>
        <taxon>Strongyloidea</taxon>
        <taxon>Trichostrongylidae</taxon>
        <taxon>Haemonchus</taxon>
    </lineage>
</organism>
<dbReference type="STRING" id="6290.A0A0N4WG77"/>
<feature type="compositionally biased region" description="Basic and acidic residues" evidence="1">
    <location>
        <begin position="230"/>
        <end position="239"/>
    </location>
</feature>
<evidence type="ECO:0000313" key="5">
    <source>
        <dbReference type="WBParaSite" id="HPLM_0000978701-mRNA-1"/>
    </source>
</evidence>
<proteinExistence type="predicted"/>
<sequence>MDVLVMASHGMLMRVEKCDDGKILCAKIQANKISKKQYPGDFNKKRYPQLTMDVEGIPSQAQQIFLFNLGFVKLQKEIRALEFMKEKKIENRFLPKLYGKGKTADLTFYITDHVGQTLQSQLHRYKISITSAFRICRYIIEAMKSIHGIGLVHGNIRPSAILVGGPHERDIVRLFGFQFSTQHPKKSNDREQIGYPLDIYTPRAVHKGERAKPKHDFEMYLYLEKTPKGYESKSDHETADLCTDGAAGL</sequence>
<feature type="region of interest" description="Disordered" evidence="1">
    <location>
        <begin position="230"/>
        <end position="249"/>
    </location>
</feature>
<dbReference type="GO" id="GO:0005524">
    <property type="term" value="F:ATP binding"/>
    <property type="evidence" value="ECO:0007669"/>
    <property type="project" value="InterPro"/>
</dbReference>
<dbReference type="InterPro" id="IPR000719">
    <property type="entry name" value="Prot_kinase_dom"/>
</dbReference>
<feature type="domain" description="Protein kinase" evidence="2">
    <location>
        <begin position="1"/>
        <end position="249"/>
    </location>
</feature>
<gene>
    <name evidence="3" type="ORF">HPLM_LOCUS9779</name>
</gene>
<accession>A0A0N4WG77</accession>
<dbReference type="SUPFAM" id="SSF56112">
    <property type="entry name" value="Protein kinase-like (PK-like)"/>
    <property type="match status" value="1"/>
</dbReference>
<dbReference type="OMA" id="DTRYLPS"/>
<dbReference type="PANTHER" id="PTHR11909">
    <property type="entry name" value="CASEIN KINASE-RELATED"/>
    <property type="match status" value="1"/>
</dbReference>
<evidence type="ECO:0000313" key="3">
    <source>
        <dbReference type="EMBL" id="VDO38363.1"/>
    </source>
</evidence>
<dbReference type="OrthoDB" id="413582at2759"/>
<dbReference type="Proteomes" id="UP000268014">
    <property type="component" value="Unassembled WGS sequence"/>
</dbReference>
<dbReference type="EMBL" id="UZAF01017140">
    <property type="protein sequence ID" value="VDO38363.1"/>
    <property type="molecule type" value="Genomic_DNA"/>
</dbReference>
<dbReference type="WBParaSite" id="HPLM_0000978701-mRNA-1">
    <property type="protein sequence ID" value="HPLM_0000978701-mRNA-1"/>
    <property type="gene ID" value="HPLM_0000978701"/>
</dbReference>
<evidence type="ECO:0000313" key="4">
    <source>
        <dbReference type="Proteomes" id="UP000268014"/>
    </source>
</evidence>
<protein>
    <submittedName>
        <fullName evidence="5">Protein kinase domain-containing protein</fullName>
    </submittedName>
</protein>
<evidence type="ECO:0000259" key="2">
    <source>
        <dbReference type="PROSITE" id="PS50011"/>
    </source>
</evidence>
<dbReference type="InterPro" id="IPR011009">
    <property type="entry name" value="Kinase-like_dom_sf"/>
</dbReference>
<dbReference type="PROSITE" id="PS50011">
    <property type="entry name" value="PROTEIN_KINASE_DOM"/>
    <property type="match status" value="1"/>
</dbReference>
<reference evidence="3 4" key="2">
    <citation type="submission" date="2018-11" db="EMBL/GenBank/DDBJ databases">
        <authorList>
            <consortium name="Pathogen Informatics"/>
        </authorList>
    </citation>
    <scope>NUCLEOTIDE SEQUENCE [LARGE SCALE GENOMIC DNA]</scope>
    <source>
        <strain evidence="3 4">MHpl1</strain>
    </source>
</reference>